<name>A0A914B6X7_PATMI</name>
<proteinExistence type="predicted"/>
<dbReference type="AlphaFoldDB" id="A0A914B6X7"/>
<evidence type="ECO:0000256" key="1">
    <source>
        <dbReference type="SAM" id="Phobius"/>
    </source>
</evidence>
<dbReference type="Proteomes" id="UP000887568">
    <property type="component" value="Unplaced"/>
</dbReference>
<dbReference type="GeneID" id="119740078"/>
<evidence type="ECO:0000313" key="2">
    <source>
        <dbReference type="EnsemblMetazoa" id="XP_038071212.1"/>
    </source>
</evidence>
<reference evidence="2" key="1">
    <citation type="submission" date="2022-11" db="UniProtKB">
        <authorList>
            <consortium name="EnsemblMetazoa"/>
        </authorList>
    </citation>
    <scope>IDENTIFICATION</scope>
</reference>
<feature type="transmembrane region" description="Helical" evidence="1">
    <location>
        <begin position="102"/>
        <end position="120"/>
    </location>
</feature>
<dbReference type="EnsemblMetazoa" id="XM_038215284.1">
    <property type="protein sequence ID" value="XP_038071212.1"/>
    <property type="gene ID" value="LOC119740078"/>
</dbReference>
<keyword evidence="1" id="KW-0472">Membrane</keyword>
<keyword evidence="1" id="KW-1133">Transmembrane helix</keyword>
<keyword evidence="1" id="KW-0812">Transmembrane</keyword>
<organism evidence="2 3">
    <name type="scientific">Patiria miniata</name>
    <name type="common">Bat star</name>
    <name type="synonym">Asterina miniata</name>
    <dbReference type="NCBI Taxonomy" id="46514"/>
    <lineage>
        <taxon>Eukaryota</taxon>
        <taxon>Metazoa</taxon>
        <taxon>Echinodermata</taxon>
        <taxon>Eleutherozoa</taxon>
        <taxon>Asterozoa</taxon>
        <taxon>Asteroidea</taxon>
        <taxon>Valvatacea</taxon>
        <taxon>Valvatida</taxon>
        <taxon>Asterinidae</taxon>
        <taxon>Patiria</taxon>
    </lineage>
</organism>
<protein>
    <submittedName>
        <fullName evidence="2">Uncharacterized protein</fullName>
    </submittedName>
</protein>
<accession>A0A914B6X7</accession>
<evidence type="ECO:0000313" key="3">
    <source>
        <dbReference type="Proteomes" id="UP000887568"/>
    </source>
</evidence>
<dbReference type="RefSeq" id="XP_038071212.1">
    <property type="nucleotide sequence ID" value="XM_038215284.1"/>
</dbReference>
<sequence>MINFTLYNNMMDGSLAALSDMASQDEDDDSDDNFLYVQPAALKETSLPRFKEDPSEMRIAPKTDDLEQVESTYSNPSFGTVKQLKYSLDCIVQTNSIQVRHFVPLFLVFPVTPLVIVFYVHRLFITHLKVDW</sequence>
<keyword evidence="3" id="KW-1185">Reference proteome</keyword>